<proteinExistence type="predicted"/>
<dbReference type="InterPro" id="IPR014576">
    <property type="entry name" value="Pesterase_YhaO"/>
</dbReference>
<evidence type="ECO:0000313" key="3">
    <source>
        <dbReference type="EMBL" id="MDY8109752.1"/>
    </source>
</evidence>
<evidence type="ECO:0000313" key="4">
    <source>
        <dbReference type="Proteomes" id="UP001294412"/>
    </source>
</evidence>
<evidence type="ECO:0000256" key="1">
    <source>
        <dbReference type="ARBA" id="ARBA00022801"/>
    </source>
</evidence>
<dbReference type="PIRSF" id="PIRSF033091">
    <property type="entry name" value="Pesterase_YhaO"/>
    <property type="match status" value="1"/>
</dbReference>
<keyword evidence="1 3" id="KW-0378">Hydrolase</keyword>
<comment type="caution">
    <text evidence="3">The sequence shown here is derived from an EMBL/GenBank/DDBJ whole genome shotgun (WGS) entry which is preliminary data.</text>
</comment>
<reference evidence="3 4" key="1">
    <citation type="submission" date="2023-12" db="EMBL/GenBank/DDBJ databases">
        <title>Description of Novel Strain Fulvimarina sp. 2208YS6-2-32 isolated from Uroteuthis (Photololigo) edulis.</title>
        <authorList>
            <person name="Park J.-S."/>
        </authorList>
    </citation>
    <scope>NUCLEOTIDE SEQUENCE [LARGE SCALE GENOMIC DNA]</scope>
    <source>
        <strain evidence="3 4">2208YS6-2-32</strain>
    </source>
</reference>
<protein>
    <submittedName>
        <fullName evidence="3">DNA repair exonuclease</fullName>
        <ecNumber evidence="3">3.1.-.-</ecNumber>
    </submittedName>
</protein>
<dbReference type="Pfam" id="PF00149">
    <property type="entry name" value="Metallophos"/>
    <property type="match status" value="1"/>
</dbReference>
<gene>
    <name evidence="3" type="ORF">U0C82_11440</name>
</gene>
<dbReference type="Gene3D" id="3.60.21.10">
    <property type="match status" value="1"/>
</dbReference>
<dbReference type="EMBL" id="JAXLPB010000003">
    <property type="protein sequence ID" value="MDY8109752.1"/>
    <property type="molecule type" value="Genomic_DNA"/>
</dbReference>
<dbReference type="PANTHER" id="PTHR30337">
    <property type="entry name" value="COMPONENT OF ATP-DEPENDENT DSDNA EXONUCLEASE"/>
    <property type="match status" value="1"/>
</dbReference>
<organism evidence="3 4">
    <name type="scientific">Fulvimarina uroteuthidis</name>
    <dbReference type="NCBI Taxonomy" id="3098149"/>
    <lineage>
        <taxon>Bacteria</taxon>
        <taxon>Pseudomonadati</taxon>
        <taxon>Pseudomonadota</taxon>
        <taxon>Alphaproteobacteria</taxon>
        <taxon>Hyphomicrobiales</taxon>
        <taxon>Aurantimonadaceae</taxon>
        <taxon>Fulvimarina</taxon>
    </lineage>
</organism>
<name>A0ABU5I3T7_9HYPH</name>
<dbReference type="InterPro" id="IPR029052">
    <property type="entry name" value="Metallo-depent_PP-like"/>
</dbReference>
<dbReference type="RefSeq" id="WP_322187236.1">
    <property type="nucleotide sequence ID" value="NZ_JAXLPB010000003.1"/>
</dbReference>
<evidence type="ECO:0000259" key="2">
    <source>
        <dbReference type="Pfam" id="PF00149"/>
    </source>
</evidence>
<dbReference type="InterPro" id="IPR004843">
    <property type="entry name" value="Calcineurin-like_PHP"/>
</dbReference>
<dbReference type="SUPFAM" id="SSF56300">
    <property type="entry name" value="Metallo-dependent phosphatases"/>
    <property type="match status" value="1"/>
</dbReference>
<dbReference type="Proteomes" id="UP001294412">
    <property type="component" value="Unassembled WGS sequence"/>
</dbReference>
<feature type="domain" description="Calcineurin-like phosphoesterase" evidence="2">
    <location>
        <begin position="5"/>
        <end position="199"/>
    </location>
</feature>
<dbReference type="PANTHER" id="PTHR30337:SF7">
    <property type="entry name" value="PHOSPHOESTERASE"/>
    <property type="match status" value="1"/>
</dbReference>
<keyword evidence="3" id="KW-0540">Nuclease</keyword>
<dbReference type="EC" id="3.1.-.-" evidence="3"/>
<accession>A0ABU5I3T7</accession>
<dbReference type="GO" id="GO:0004527">
    <property type="term" value="F:exonuclease activity"/>
    <property type="evidence" value="ECO:0007669"/>
    <property type="project" value="UniProtKB-KW"/>
</dbReference>
<dbReference type="InterPro" id="IPR041796">
    <property type="entry name" value="Mre11_N"/>
</dbReference>
<dbReference type="CDD" id="cd00840">
    <property type="entry name" value="MPP_Mre11_N"/>
    <property type="match status" value="1"/>
</dbReference>
<keyword evidence="3" id="KW-0269">Exonuclease</keyword>
<keyword evidence="4" id="KW-1185">Reference proteome</keyword>
<dbReference type="InterPro" id="IPR050535">
    <property type="entry name" value="DNA_Repair-Maintenance_Comp"/>
</dbReference>
<sequence>MSTFTFIHAADLHLGSPFQSLAVKEAAIAVRFAQATRTAFTKLVDQAIARDVDFMVIAGDVYDGEWKDNSIGLFFNREVARLAKADIPVIYLRGNHDADSVVTKSVPLPDTVHQFPTNKPSTIRLDPVGVALHGQGFAERAATDNLALAYPAPVAGAFNIGVLHTSLTGRPPHDVYAPCTVSDLQSRGYDYWALGHVHEFEIVSHDPHIVFPGNLQGRSIREEGEKGALLVRVADGRIAGTERLILDEARWARLCVDIGCHEGTATIAGAVADALKPLAEAAGERLLALRIELAGSCAFRRKLIAEREFLTDEIQAACHHVHPDAWLEKLVIAVVEPDGRGVGAGADRSIDLEAMLADITCDADVHHDVDAIVEAIASKLPGGIAAGNAPLGDPDELLSEARDLLLSHADARA</sequence>